<gene>
    <name evidence="1" type="ORF">Bca52824_022982</name>
</gene>
<dbReference type="EMBL" id="JAAMPC010000005">
    <property type="protein sequence ID" value="KAG2311425.1"/>
    <property type="molecule type" value="Genomic_DNA"/>
</dbReference>
<name>A0A8X8ASG2_BRACI</name>
<evidence type="ECO:0000313" key="2">
    <source>
        <dbReference type="Proteomes" id="UP000886595"/>
    </source>
</evidence>
<dbReference type="AlphaFoldDB" id="A0A8X8ASG2"/>
<comment type="caution">
    <text evidence="1">The sequence shown here is derived from an EMBL/GenBank/DDBJ whole genome shotgun (WGS) entry which is preliminary data.</text>
</comment>
<proteinExistence type="predicted"/>
<dbReference type="OrthoDB" id="1045246at2759"/>
<accession>A0A8X8ASG2</accession>
<organism evidence="1 2">
    <name type="scientific">Brassica carinata</name>
    <name type="common">Ethiopian mustard</name>
    <name type="synonym">Abyssinian cabbage</name>
    <dbReference type="NCBI Taxonomy" id="52824"/>
    <lineage>
        <taxon>Eukaryota</taxon>
        <taxon>Viridiplantae</taxon>
        <taxon>Streptophyta</taxon>
        <taxon>Embryophyta</taxon>
        <taxon>Tracheophyta</taxon>
        <taxon>Spermatophyta</taxon>
        <taxon>Magnoliopsida</taxon>
        <taxon>eudicotyledons</taxon>
        <taxon>Gunneridae</taxon>
        <taxon>Pentapetalae</taxon>
        <taxon>rosids</taxon>
        <taxon>malvids</taxon>
        <taxon>Brassicales</taxon>
        <taxon>Brassicaceae</taxon>
        <taxon>Brassiceae</taxon>
        <taxon>Brassica</taxon>
    </lineage>
</organism>
<reference evidence="1 2" key="1">
    <citation type="submission" date="2020-02" db="EMBL/GenBank/DDBJ databases">
        <authorList>
            <person name="Ma Q."/>
            <person name="Huang Y."/>
            <person name="Song X."/>
            <person name="Pei D."/>
        </authorList>
    </citation>
    <scope>NUCLEOTIDE SEQUENCE [LARGE SCALE GENOMIC DNA]</scope>
    <source>
        <strain evidence="1">Sxm20200214</strain>
        <tissue evidence="1">Leaf</tissue>
    </source>
</reference>
<keyword evidence="2" id="KW-1185">Reference proteome</keyword>
<sequence length="158" mass="17752">MYKITEHQFVIRFIPSTCVVEVQVDAPVIKSDKFVVRRFDHLQVLANTNLELPGVLSSSLQGCDLNNSETTTRMWSISSLILPLLCTCLNSANESQSVMVVTTVNPKIFGGHLYAIKDYINCLTSNFLCVTHTYSLHLGGWSSRELILWKGLKRSLCQ</sequence>
<protein>
    <submittedName>
        <fullName evidence="1">Uncharacterized protein</fullName>
    </submittedName>
</protein>
<dbReference type="Proteomes" id="UP000886595">
    <property type="component" value="Unassembled WGS sequence"/>
</dbReference>
<evidence type="ECO:0000313" key="1">
    <source>
        <dbReference type="EMBL" id="KAG2311425.1"/>
    </source>
</evidence>